<evidence type="ECO:0000256" key="3">
    <source>
        <dbReference type="ARBA" id="ARBA00023128"/>
    </source>
</evidence>
<comment type="subcellular location">
    <subcellularLocation>
        <location evidence="1">Mitochondrion</location>
    </subcellularLocation>
</comment>
<dbReference type="PROSITE" id="PS51886">
    <property type="entry name" value="TLDC"/>
    <property type="match status" value="1"/>
</dbReference>
<proteinExistence type="inferred from homology"/>
<evidence type="ECO:0000256" key="2">
    <source>
        <dbReference type="ARBA" id="ARBA00009540"/>
    </source>
</evidence>
<dbReference type="PANTHER" id="PTHR23354">
    <property type="entry name" value="NUCLEOLAR PROTEIN 7/ESTROGEN RECEPTOR COACTIVATOR-RELATED"/>
    <property type="match status" value="1"/>
</dbReference>
<name>A0A9P1H3D1_9PEZI</name>
<evidence type="ECO:0000256" key="5">
    <source>
        <dbReference type="ARBA" id="ARBA00040604"/>
    </source>
</evidence>
<comment type="function">
    <text evidence="4">May be involved in protection from oxidative damage.</text>
</comment>
<protein>
    <recommendedName>
        <fullName evidence="5">Oxidation resistance protein 1</fullName>
    </recommendedName>
</protein>
<keyword evidence="3" id="KW-0496">Mitochondrion</keyword>
<dbReference type="InterPro" id="IPR006571">
    <property type="entry name" value="TLDc_dom"/>
</dbReference>
<dbReference type="Pfam" id="PF07534">
    <property type="entry name" value="TLD"/>
    <property type="match status" value="1"/>
</dbReference>
<dbReference type="GO" id="GO:0005634">
    <property type="term" value="C:nucleus"/>
    <property type="evidence" value="ECO:0007669"/>
    <property type="project" value="TreeGrafter"/>
</dbReference>
<organism evidence="7 8">
    <name type="scientific">Parascedosporium putredinis</name>
    <dbReference type="NCBI Taxonomy" id="1442378"/>
    <lineage>
        <taxon>Eukaryota</taxon>
        <taxon>Fungi</taxon>
        <taxon>Dikarya</taxon>
        <taxon>Ascomycota</taxon>
        <taxon>Pezizomycotina</taxon>
        <taxon>Sordariomycetes</taxon>
        <taxon>Hypocreomycetidae</taxon>
        <taxon>Microascales</taxon>
        <taxon>Microascaceae</taxon>
        <taxon>Parascedosporium</taxon>
    </lineage>
</organism>
<dbReference type="PANTHER" id="PTHR23354:SF62">
    <property type="entry name" value="MUSTARD, ISOFORM V"/>
    <property type="match status" value="1"/>
</dbReference>
<dbReference type="AlphaFoldDB" id="A0A9P1H3D1"/>
<comment type="similarity">
    <text evidence="2">Belongs to the OXR1 family.</text>
</comment>
<dbReference type="GO" id="GO:0005739">
    <property type="term" value="C:mitochondrion"/>
    <property type="evidence" value="ECO:0007669"/>
    <property type="project" value="UniProtKB-SubCell"/>
</dbReference>
<dbReference type="GO" id="GO:0006979">
    <property type="term" value="P:response to oxidative stress"/>
    <property type="evidence" value="ECO:0007669"/>
    <property type="project" value="TreeGrafter"/>
</dbReference>
<keyword evidence="8" id="KW-1185">Reference proteome</keyword>
<evidence type="ECO:0000259" key="6">
    <source>
        <dbReference type="PROSITE" id="PS51886"/>
    </source>
</evidence>
<comment type="caution">
    <text evidence="7">The sequence shown here is derived from an EMBL/GenBank/DDBJ whole genome shotgun (WGS) entry which is preliminary data.</text>
</comment>
<accession>A0A9P1H3D1</accession>
<dbReference type="EMBL" id="CALLCH030000012">
    <property type="protein sequence ID" value="CAI4214602.1"/>
    <property type="molecule type" value="Genomic_DNA"/>
</dbReference>
<dbReference type="OrthoDB" id="26679at2759"/>
<evidence type="ECO:0000313" key="8">
    <source>
        <dbReference type="Proteomes" id="UP000838763"/>
    </source>
</evidence>
<evidence type="ECO:0000256" key="4">
    <source>
        <dbReference type="ARBA" id="ARBA00037112"/>
    </source>
</evidence>
<dbReference type="SMART" id="SM00584">
    <property type="entry name" value="TLDc"/>
    <property type="match status" value="1"/>
</dbReference>
<feature type="domain" description="TLDc" evidence="6">
    <location>
        <begin position="1"/>
        <end position="105"/>
    </location>
</feature>
<gene>
    <name evidence="7" type="ORF">PPNO1_LOCUS4331</name>
</gene>
<reference evidence="7" key="1">
    <citation type="submission" date="2022-11" db="EMBL/GenBank/DDBJ databases">
        <authorList>
            <person name="Scott C."/>
            <person name="Bruce N."/>
        </authorList>
    </citation>
    <scope>NUCLEOTIDE SEQUENCE</scope>
</reference>
<evidence type="ECO:0000256" key="1">
    <source>
        <dbReference type="ARBA" id="ARBA00004173"/>
    </source>
</evidence>
<sequence length="106" mass="11247">MPANATSSDVKVAADALSPVDASSKPATATHIRFNAFPYTGLNDFFMNCETGFFSIGAGGGHYGLWIDSSIEHGHSSRCATFGNEPLSQQGEKFYVINAELWVVGG</sequence>
<evidence type="ECO:0000313" key="7">
    <source>
        <dbReference type="EMBL" id="CAI4214602.1"/>
    </source>
</evidence>
<dbReference type="Proteomes" id="UP000838763">
    <property type="component" value="Unassembled WGS sequence"/>
</dbReference>